<feature type="domain" description="ZipA C-terminal FtsZ-binding" evidence="10">
    <location>
        <begin position="244"/>
        <end position="374"/>
    </location>
</feature>
<keyword evidence="4 8" id="KW-0812">Transmembrane</keyword>
<dbReference type="HAMAP" id="MF_00509">
    <property type="entry name" value="ZipA"/>
    <property type="match status" value="1"/>
</dbReference>
<feature type="transmembrane region" description="Helical" evidence="8">
    <location>
        <begin position="6"/>
        <end position="24"/>
    </location>
</feature>
<keyword evidence="1 8" id="KW-1003">Cell membrane</keyword>
<dbReference type="InterPro" id="IPR007449">
    <property type="entry name" value="ZipA_FtsZ-bd_C"/>
</dbReference>
<dbReference type="Pfam" id="PF04354">
    <property type="entry name" value="ZipA_C"/>
    <property type="match status" value="1"/>
</dbReference>
<evidence type="ECO:0000259" key="10">
    <source>
        <dbReference type="SMART" id="SM00771"/>
    </source>
</evidence>
<dbReference type="SUPFAM" id="SSF64383">
    <property type="entry name" value="Cell-division protein ZipA, C-terminal domain"/>
    <property type="match status" value="1"/>
</dbReference>
<dbReference type="OrthoDB" id="7054914at2"/>
<dbReference type="AlphaFoldDB" id="I3DIX6"/>
<protein>
    <recommendedName>
        <fullName evidence="8 9">Cell division protein ZipA</fullName>
    </recommendedName>
</protein>
<reference evidence="11 12" key="1">
    <citation type="submission" date="2012-03" db="EMBL/GenBank/DDBJ databases">
        <authorList>
            <person name="Harkins D.M."/>
            <person name="Madupu R."/>
            <person name="Durkin A.S."/>
            <person name="Torralba M."/>
            <person name="Methe B."/>
            <person name="Sutton G.G."/>
            <person name="Nelson K.E."/>
        </authorList>
    </citation>
    <scope>NUCLEOTIDE SEQUENCE [LARGE SCALE GENOMIC DNA]</scope>
    <source>
        <strain evidence="11 12">CCUG 2042</strain>
    </source>
</reference>
<comment type="caution">
    <text evidence="11">The sequence shown here is derived from an EMBL/GenBank/DDBJ whole genome shotgun (WGS) entry which is preliminary data.</text>
</comment>
<dbReference type="PATRIC" id="fig|1095749.3.peg.235"/>
<comment type="similarity">
    <text evidence="8 9">Belongs to the ZipA family.</text>
</comment>
<dbReference type="Proteomes" id="UP000006457">
    <property type="component" value="Unassembled WGS sequence"/>
</dbReference>
<dbReference type="InterPro" id="IPR011919">
    <property type="entry name" value="Cell_div_ZipA"/>
</dbReference>
<dbReference type="GO" id="GO:0032153">
    <property type="term" value="C:cell division site"/>
    <property type="evidence" value="ECO:0007669"/>
    <property type="project" value="UniProtKB-UniRule"/>
</dbReference>
<dbReference type="RefSeq" id="WP_005758769.1">
    <property type="nucleotide sequence ID" value="NZ_AJSX01000006.1"/>
</dbReference>
<keyword evidence="6 8" id="KW-0472">Membrane</keyword>
<dbReference type="GO" id="GO:0005886">
    <property type="term" value="C:plasma membrane"/>
    <property type="evidence" value="ECO:0007669"/>
    <property type="project" value="UniProtKB-SubCell"/>
</dbReference>
<comment type="subunit">
    <text evidence="8">Interacts with FtsZ via their C-terminal domains.</text>
</comment>
<comment type="function">
    <text evidence="8 9">Essential cell division protein that stabilizes the FtsZ protofilaments by cross-linking them and that serves as a cytoplasmic membrane anchor for the Z ring. Also required for the recruitment to the septal ring of downstream cell division proteins.</text>
</comment>
<keyword evidence="7 8" id="KW-0131">Cell cycle</keyword>
<evidence type="ECO:0000256" key="9">
    <source>
        <dbReference type="RuleBase" id="RU003612"/>
    </source>
</evidence>
<evidence type="ECO:0000313" key="12">
    <source>
        <dbReference type="Proteomes" id="UP000006457"/>
    </source>
</evidence>
<dbReference type="SMART" id="SM00771">
    <property type="entry name" value="ZipA_C"/>
    <property type="match status" value="1"/>
</dbReference>
<evidence type="ECO:0000256" key="3">
    <source>
        <dbReference type="ARBA" id="ARBA00022618"/>
    </source>
</evidence>
<gene>
    <name evidence="8 11" type="primary">zipA</name>
    <name evidence="11" type="ORF">HMPREF1052_1912</name>
</gene>
<comment type="subcellular location">
    <subcellularLocation>
        <location evidence="8">Cell inner membrane</location>
        <topology evidence="8">Single-pass type I membrane protein</topology>
    </subcellularLocation>
    <text evidence="8">Localizes to the Z ring in an FtsZ-dependent manner.</text>
</comment>
<evidence type="ECO:0000256" key="7">
    <source>
        <dbReference type="ARBA" id="ARBA00023306"/>
    </source>
</evidence>
<dbReference type="EMBL" id="AJSX01000006">
    <property type="protein sequence ID" value="EIJ71669.1"/>
    <property type="molecule type" value="Genomic_DNA"/>
</dbReference>
<keyword evidence="5 8" id="KW-1133">Transmembrane helix</keyword>
<dbReference type="PANTHER" id="PTHR38685">
    <property type="entry name" value="CELL DIVISION PROTEIN ZIPA"/>
    <property type="match status" value="1"/>
</dbReference>
<keyword evidence="12" id="KW-1185">Reference proteome</keyword>
<dbReference type="NCBIfam" id="TIGR02205">
    <property type="entry name" value="septum_zipA"/>
    <property type="match status" value="1"/>
</dbReference>
<evidence type="ECO:0000256" key="5">
    <source>
        <dbReference type="ARBA" id="ARBA00022989"/>
    </source>
</evidence>
<proteinExistence type="inferred from homology"/>
<name>I3DIX6_9PAST</name>
<keyword evidence="3 8" id="KW-0132">Cell division</keyword>
<keyword evidence="2 8" id="KW-0997">Cell inner membrane</keyword>
<dbReference type="InterPro" id="IPR036765">
    <property type="entry name" value="ZipA_FtsZ-bd_C_sf"/>
</dbReference>
<sequence>MDLNTILIILGILALIALVAHGLWSNRREKSQYFQNANAFSHSGQALNSTPHNGPYNKATSVAPTFTQPKQAVIHQEPPVPAEPSIASTQQTLNFENYHDDHLQAAQDMRPDPQSVDQIKITLPNVDIAPIETAPVYEMRPSTARVQATSHPQYYAQNASVQPQPVQNLAQQSIADIEANMDLDEGINSSSELLRVQLQEASQAGNQVFAQSPISKAPLQQPIEVQEEPVVTVQEQATLASDEDSEFVMLYVVAPENREFHGVTLVQVLEDLGFIYGEGSIYHRHLDLTVASPVLFSAANITQPGTFNPYALQELYTVGVAIFMRLPSPGNNLTNLKIMMRAAKTLAEQLGGFVLTEQQELLTEASEQEYFDRVK</sequence>
<dbReference type="Gene3D" id="3.30.1400.10">
    <property type="entry name" value="ZipA, C-terminal FtsZ-binding domain"/>
    <property type="match status" value="1"/>
</dbReference>
<organism evidence="11 12">
    <name type="scientific">Pasteurella bettyae CCUG 2042</name>
    <dbReference type="NCBI Taxonomy" id="1095749"/>
    <lineage>
        <taxon>Bacteria</taxon>
        <taxon>Pseudomonadati</taxon>
        <taxon>Pseudomonadota</taxon>
        <taxon>Gammaproteobacteria</taxon>
        <taxon>Pasteurellales</taxon>
        <taxon>Pasteurellaceae</taxon>
        <taxon>Pasteurella</taxon>
    </lineage>
</organism>
<accession>I3DIX6</accession>
<evidence type="ECO:0000256" key="2">
    <source>
        <dbReference type="ARBA" id="ARBA00022519"/>
    </source>
</evidence>
<dbReference type="PANTHER" id="PTHR38685:SF1">
    <property type="entry name" value="CELL DIVISION PROTEIN ZIPA"/>
    <property type="match status" value="1"/>
</dbReference>
<dbReference type="eggNOG" id="COG3115">
    <property type="taxonomic scope" value="Bacteria"/>
</dbReference>
<evidence type="ECO:0000256" key="8">
    <source>
        <dbReference type="HAMAP-Rule" id="MF_00509"/>
    </source>
</evidence>
<dbReference type="GO" id="GO:0000917">
    <property type="term" value="P:division septum assembly"/>
    <property type="evidence" value="ECO:0007669"/>
    <property type="project" value="TreeGrafter"/>
</dbReference>
<evidence type="ECO:0000256" key="4">
    <source>
        <dbReference type="ARBA" id="ARBA00022692"/>
    </source>
</evidence>
<evidence type="ECO:0000256" key="6">
    <source>
        <dbReference type="ARBA" id="ARBA00023136"/>
    </source>
</evidence>
<dbReference type="GO" id="GO:0043093">
    <property type="term" value="P:FtsZ-dependent cytokinesis"/>
    <property type="evidence" value="ECO:0007669"/>
    <property type="project" value="UniProtKB-UniRule"/>
</dbReference>
<evidence type="ECO:0000256" key="1">
    <source>
        <dbReference type="ARBA" id="ARBA00022475"/>
    </source>
</evidence>
<evidence type="ECO:0000313" key="11">
    <source>
        <dbReference type="EMBL" id="EIJ71669.1"/>
    </source>
</evidence>